<dbReference type="EMBL" id="JAFCNB010000019">
    <property type="protein sequence ID" value="MBP2707409.1"/>
    <property type="molecule type" value="Genomic_DNA"/>
</dbReference>
<reference evidence="1" key="1">
    <citation type="submission" date="2021-02" db="EMBL/GenBank/DDBJ databases">
        <title>Draft genome sequence of Microbispora sp. RL4-1S isolated from rice leaves in Thailand.</title>
        <authorList>
            <person name="Muangham S."/>
            <person name="Duangmal K."/>
        </authorList>
    </citation>
    <scope>NUCLEOTIDE SEQUENCE</scope>
    <source>
        <strain evidence="1">RL4-1S</strain>
    </source>
</reference>
<sequence>MSGRSQGLVRGAAGVATVPFAVNTKVVKSPAAMEPLQENRKSGHAG</sequence>
<evidence type="ECO:0000313" key="1">
    <source>
        <dbReference type="EMBL" id="MBP2707409.1"/>
    </source>
</evidence>
<dbReference type="RefSeq" id="WP_210158676.1">
    <property type="nucleotide sequence ID" value="NZ_JAFCNB010000019.1"/>
</dbReference>
<dbReference type="AlphaFoldDB" id="A0A940WUY6"/>
<proteinExistence type="predicted"/>
<accession>A0A940WUY6</accession>
<dbReference type="Proteomes" id="UP000674234">
    <property type="component" value="Unassembled WGS sequence"/>
</dbReference>
<evidence type="ECO:0000313" key="2">
    <source>
        <dbReference type="Proteomes" id="UP000674234"/>
    </source>
</evidence>
<name>A0A940WUY6_9ACTN</name>
<organism evidence="1 2">
    <name type="scientific">Microbispora oryzae</name>
    <dbReference type="NCBI Taxonomy" id="2806554"/>
    <lineage>
        <taxon>Bacteria</taxon>
        <taxon>Bacillati</taxon>
        <taxon>Actinomycetota</taxon>
        <taxon>Actinomycetes</taxon>
        <taxon>Streptosporangiales</taxon>
        <taxon>Streptosporangiaceae</taxon>
        <taxon>Microbispora</taxon>
    </lineage>
</organism>
<comment type="caution">
    <text evidence="1">The sequence shown here is derived from an EMBL/GenBank/DDBJ whole genome shotgun (WGS) entry which is preliminary data.</text>
</comment>
<protein>
    <submittedName>
        <fullName evidence="1">Uncharacterized protein</fullName>
    </submittedName>
</protein>
<gene>
    <name evidence="1" type="ORF">JOL79_26850</name>
</gene>
<keyword evidence="2" id="KW-1185">Reference proteome</keyword>